<keyword evidence="3" id="KW-0863">Zinc-finger</keyword>
<keyword evidence="5" id="KW-0143">Chaperone</keyword>
<reference evidence="9" key="1">
    <citation type="submission" date="2016-10" db="EMBL/GenBank/DDBJ databases">
        <authorList>
            <person name="Varghese N."/>
        </authorList>
    </citation>
    <scope>NUCLEOTIDE SEQUENCE [LARGE SCALE GENOMIC DNA]</scope>
    <source>
        <strain evidence="9">DSM 20639</strain>
    </source>
</reference>
<dbReference type="Gene3D" id="1.10.287.110">
    <property type="entry name" value="DnaJ domain"/>
    <property type="match status" value="1"/>
</dbReference>
<dbReference type="PANTHER" id="PTHR43096:SF48">
    <property type="entry name" value="CHAPERONE PROTEIN DNAJ"/>
    <property type="match status" value="1"/>
</dbReference>
<dbReference type="GO" id="GO:0005737">
    <property type="term" value="C:cytoplasm"/>
    <property type="evidence" value="ECO:0007669"/>
    <property type="project" value="TreeGrafter"/>
</dbReference>
<proteinExistence type="predicted"/>
<evidence type="ECO:0000313" key="7">
    <source>
        <dbReference type="EMBL" id="MDY5152517.1"/>
    </source>
</evidence>
<evidence type="ECO:0000259" key="6">
    <source>
        <dbReference type="PROSITE" id="PS50076"/>
    </source>
</evidence>
<dbReference type="EMBL" id="FNAU01000008">
    <property type="protein sequence ID" value="SDE40423.1"/>
    <property type="molecule type" value="Genomic_DNA"/>
</dbReference>
<dbReference type="InterPro" id="IPR018253">
    <property type="entry name" value="DnaJ_domain_CS"/>
</dbReference>
<evidence type="ECO:0000256" key="4">
    <source>
        <dbReference type="ARBA" id="ARBA00022833"/>
    </source>
</evidence>
<evidence type="ECO:0000256" key="3">
    <source>
        <dbReference type="ARBA" id="ARBA00022771"/>
    </source>
</evidence>
<dbReference type="PANTHER" id="PTHR43096">
    <property type="entry name" value="DNAJ HOMOLOG 1, MITOCHONDRIAL-RELATED"/>
    <property type="match status" value="1"/>
</dbReference>
<sequence length="339" mass="35661">MAASQDWLEKDFYAELGVSKDASQDDIKKAYRKLSRKWHPDRNSGSKEAEEKFKKIGEAYQVLSNPEERKQYDAIRALGGGGARFRAGGSGSAGDAGSFEDLFSAMFGTPGAGGSGNTHSWTYRSGDGGFSDPFSGLFGGSTGGFGGFGSQRRATRGQDFQAEISLPLRQAVAGATVKINTRQGKSVTARVPAGVSDGQTIRIPGKGGPGTNGGPNGDILVKIHVEPHPVYEVDGDDVYVNLPVSFSEAALGATVTVPTLEGKQVRVKIPAGSSTDKVLRVRGKGLKKKNGIGNGNMYVRIKVVVPKKMSAEAARAVEDFAQATAGADPRADFAQLAEM</sequence>
<keyword evidence="9" id="KW-1185">Reference proteome</keyword>
<accession>A0A1G7CMF5</accession>
<evidence type="ECO:0000256" key="2">
    <source>
        <dbReference type="ARBA" id="ARBA00022737"/>
    </source>
</evidence>
<dbReference type="EMBL" id="JAWNFU010000001">
    <property type="protein sequence ID" value="MDY5152517.1"/>
    <property type="molecule type" value="Genomic_DNA"/>
</dbReference>
<evidence type="ECO:0000313" key="9">
    <source>
        <dbReference type="Proteomes" id="UP000182744"/>
    </source>
</evidence>
<dbReference type="InterPro" id="IPR002939">
    <property type="entry name" value="DnaJ_C"/>
</dbReference>
<organism evidence="8 9">
    <name type="scientific">Actinobaculum suis</name>
    <dbReference type="NCBI Taxonomy" id="1657"/>
    <lineage>
        <taxon>Bacteria</taxon>
        <taxon>Bacillati</taxon>
        <taxon>Actinomycetota</taxon>
        <taxon>Actinomycetes</taxon>
        <taxon>Actinomycetales</taxon>
        <taxon>Actinomycetaceae</taxon>
        <taxon>Actinobaculum</taxon>
    </lineage>
</organism>
<dbReference type="Pfam" id="PF00226">
    <property type="entry name" value="DnaJ"/>
    <property type="match status" value="1"/>
</dbReference>
<dbReference type="SMART" id="SM00271">
    <property type="entry name" value="DnaJ"/>
    <property type="match status" value="1"/>
</dbReference>
<protein>
    <submittedName>
        <fullName evidence="7">J domain-containing protein</fullName>
    </submittedName>
    <submittedName>
        <fullName evidence="8">Molecular chaperone DnaJ</fullName>
    </submittedName>
</protein>
<evidence type="ECO:0000256" key="1">
    <source>
        <dbReference type="ARBA" id="ARBA00022723"/>
    </source>
</evidence>
<keyword evidence="1" id="KW-0479">Metal-binding</keyword>
<reference evidence="7" key="3">
    <citation type="submission" date="2023-10" db="EMBL/GenBank/DDBJ databases">
        <title>Whole Genome based description of the genera Actinobaculum and Actinotignum reveals a complex phylogenetic relationship within the species included in the genus Actinotignum.</title>
        <authorList>
            <person name="Jensen C.S."/>
            <person name="Dargis R."/>
            <person name="Kemp M."/>
            <person name="Christensen J.J."/>
        </authorList>
    </citation>
    <scope>NUCLEOTIDE SEQUENCE</scope>
    <source>
        <strain evidence="7">Actinobaculum_suis_CCUG19206T</strain>
    </source>
</reference>
<evidence type="ECO:0000313" key="8">
    <source>
        <dbReference type="EMBL" id="SDE40423.1"/>
    </source>
</evidence>
<keyword evidence="4" id="KW-0862">Zinc</keyword>
<dbReference type="Pfam" id="PF01556">
    <property type="entry name" value="DnaJ_C"/>
    <property type="match status" value="1"/>
</dbReference>
<dbReference type="Proteomes" id="UP001273799">
    <property type="component" value="Unassembled WGS sequence"/>
</dbReference>
<feature type="domain" description="J" evidence="6">
    <location>
        <begin position="11"/>
        <end position="76"/>
    </location>
</feature>
<dbReference type="FunFam" id="2.60.260.20:FF:000005">
    <property type="entry name" value="Chaperone protein dnaJ 1, mitochondrial"/>
    <property type="match status" value="1"/>
</dbReference>
<dbReference type="Gene3D" id="2.60.260.20">
    <property type="entry name" value="Urease metallochaperone UreE, N-terminal domain"/>
    <property type="match status" value="2"/>
</dbReference>
<dbReference type="CDD" id="cd10747">
    <property type="entry name" value="DnaJ_C"/>
    <property type="match status" value="1"/>
</dbReference>
<dbReference type="RefSeq" id="WP_074662654.1">
    <property type="nucleotide sequence ID" value="NZ_FNAU01000008.1"/>
</dbReference>
<dbReference type="PRINTS" id="PR00625">
    <property type="entry name" value="JDOMAIN"/>
</dbReference>
<dbReference type="CDD" id="cd06257">
    <property type="entry name" value="DnaJ"/>
    <property type="match status" value="1"/>
</dbReference>
<reference evidence="8" key="2">
    <citation type="submission" date="2016-10" db="EMBL/GenBank/DDBJ databases">
        <authorList>
            <person name="de Groot N.N."/>
        </authorList>
    </citation>
    <scope>NUCLEOTIDE SEQUENCE [LARGE SCALE GENOMIC DNA]</scope>
    <source>
        <strain evidence="8">DSM 20639</strain>
    </source>
</reference>
<evidence type="ECO:0000256" key="5">
    <source>
        <dbReference type="ARBA" id="ARBA00023186"/>
    </source>
</evidence>
<name>A0A1G7CMF5_9ACTO</name>
<dbReference type="InterPro" id="IPR036869">
    <property type="entry name" value="J_dom_sf"/>
</dbReference>
<dbReference type="GO" id="GO:0042026">
    <property type="term" value="P:protein refolding"/>
    <property type="evidence" value="ECO:0007669"/>
    <property type="project" value="TreeGrafter"/>
</dbReference>
<dbReference type="PROSITE" id="PS50076">
    <property type="entry name" value="DNAJ_2"/>
    <property type="match status" value="1"/>
</dbReference>
<dbReference type="InterPro" id="IPR008971">
    <property type="entry name" value="HSP40/DnaJ_pept-bd"/>
</dbReference>
<dbReference type="AlphaFoldDB" id="A0A1G7CMF5"/>
<dbReference type="SUPFAM" id="SSF46565">
    <property type="entry name" value="Chaperone J-domain"/>
    <property type="match status" value="1"/>
</dbReference>
<dbReference type="GO" id="GO:0008270">
    <property type="term" value="F:zinc ion binding"/>
    <property type="evidence" value="ECO:0007669"/>
    <property type="project" value="UniProtKB-KW"/>
</dbReference>
<dbReference type="Proteomes" id="UP000182744">
    <property type="component" value="Unassembled WGS sequence"/>
</dbReference>
<dbReference type="InterPro" id="IPR001623">
    <property type="entry name" value="DnaJ_domain"/>
</dbReference>
<gene>
    <name evidence="7" type="ORF">R6G71_00360</name>
    <name evidence="8" type="ORF">SAMN05421878_10830</name>
</gene>
<dbReference type="GO" id="GO:0051082">
    <property type="term" value="F:unfolded protein binding"/>
    <property type="evidence" value="ECO:0007669"/>
    <property type="project" value="InterPro"/>
</dbReference>
<keyword evidence="2" id="KW-0677">Repeat</keyword>
<dbReference type="PROSITE" id="PS00636">
    <property type="entry name" value="DNAJ_1"/>
    <property type="match status" value="1"/>
</dbReference>
<dbReference type="SUPFAM" id="SSF49493">
    <property type="entry name" value="HSP40/DnaJ peptide-binding domain"/>
    <property type="match status" value="2"/>
</dbReference>